<name>A0A378QCU5_9GAMM</name>
<dbReference type="RefSeq" id="WP_063515088.1">
    <property type="nucleotide sequence ID" value="NZ_CP011159.1"/>
</dbReference>
<accession>A0A378QCU5</accession>
<protein>
    <submittedName>
        <fullName evidence="3">Conjugal transfer pilus assembly protein TraW</fullName>
    </submittedName>
</protein>
<feature type="coiled-coil region" evidence="1">
    <location>
        <begin position="32"/>
        <end position="59"/>
    </location>
</feature>
<dbReference type="AlphaFoldDB" id="A0A378QCU5"/>
<dbReference type="NCBIfam" id="TIGR02743">
    <property type="entry name" value="TraW"/>
    <property type="match status" value="1"/>
</dbReference>
<organism evidence="3 4">
    <name type="scientific">Moraxella ovis</name>
    <dbReference type="NCBI Taxonomy" id="29433"/>
    <lineage>
        <taxon>Bacteria</taxon>
        <taxon>Pseudomonadati</taxon>
        <taxon>Pseudomonadota</taxon>
        <taxon>Gammaproteobacteria</taxon>
        <taxon>Moraxellales</taxon>
        <taxon>Moraxellaceae</taxon>
        <taxon>Moraxella</taxon>
    </lineage>
</organism>
<keyword evidence="2" id="KW-0732">Signal</keyword>
<sequence>MRTKSVLVGLVGLFASAQIFAQDLGVIGKTYVIAEQDAVEQIQAKLKNMEASGELAKIEKQAIKKSLHSLKNPKANELTKATKRIDKLFDPTQVIEHEVRAEDGTLIAPAGTRINPLEHMTLSKSLLFFDGRDKEQVNAAKAMIAKHGTKVMPILTAGSWYDLSKSWRRQIYYDQGGYMIAKLNIEQVPAVVTQQGQQLRISYIPAKEL</sequence>
<evidence type="ECO:0000313" key="4">
    <source>
        <dbReference type="Proteomes" id="UP000255102"/>
    </source>
</evidence>
<evidence type="ECO:0000256" key="2">
    <source>
        <dbReference type="SAM" id="SignalP"/>
    </source>
</evidence>
<dbReference type="Proteomes" id="UP000255102">
    <property type="component" value="Unassembled WGS sequence"/>
</dbReference>
<reference evidence="3 4" key="1">
    <citation type="submission" date="2018-06" db="EMBL/GenBank/DDBJ databases">
        <authorList>
            <consortium name="Pathogen Informatics"/>
            <person name="Doyle S."/>
        </authorList>
    </citation>
    <scope>NUCLEOTIDE SEQUENCE [LARGE SCALE GENOMIC DNA]</scope>
    <source>
        <strain evidence="3 4">NCTC11227</strain>
    </source>
</reference>
<evidence type="ECO:0000256" key="1">
    <source>
        <dbReference type="SAM" id="Coils"/>
    </source>
</evidence>
<feature type="chain" id="PRO_5016681523" evidence="2">
    <location>
        <begin position="22"/>
        <end position="209"/>
    </location>
</feature>
<evidence type="ECO:0000313" key="3">
    <source>
        <dbReference type="EMBL" id="STY98578.1"/>
    </source>
</evidence>
<proteinExistence type="predicted"/>
<gene>
    <name evidence="3" type="ORF">NCTC11227_02254</name>
</gene>
<dbReference type="InterPro" id="IPR014114">
    <property type="entry name" value="TraW"/>
</dbReference>
<feature type="signal peptide" evidence="2">
    <location>
        <begin position="1"/>
        <end position="21"/>
    </location>
</feature>
<keyword evidence="1" id="KW-0175">Coiled coil</keyword>
<dbReference type="EMBL" id="UGPW01000002">
    <property type="protein sequence ID" value="STY98578.1"/>
    <property type="molecule type" value="Genomic_DNA"/>
</dbReference>